<dbReference type="GO" id="GO:0003677">
    <property type="term" value="F:DNA binding"/>
    <property type="evidence" value="ECO:0007669"/>
    <property type="project" value="UniProtKB-KW"/>
</dbReference>
<dbReference type="GO" id="GO:0016987">
    <property type="term" value="F:sigma factor activity"/>
    <property type="evidence" value="ECO:0007669"/>
    <property type="project" value="UniProtKB-KW"/>
</dbReference>
<name>A0A0K2SN20_LIMPI</name>
<evidence type="ECO:0000313" key="10">
    <source>
        <dbReference type="EMBL" id="BAS28511.1"/>
    </source>
</evidence>
<dbReference type="InterPro" id="IPR007627">
    <property type="entry name" value="RNA_pol_sigma70_r2"/>
</dbReference>
<dbReference type="InterPro" id="IPR013325">
    <property type="entry name" value="RNA_pol_sigma_r2"/>
</dbReference>
<dbReference type="CDD" id="cd06171">
    <property type="entry name" value="Sigma70_r4"/>
    <property type="match status" value="1"/>
</dbReference>
<accession>A0A0K2SN20</accession>
<keyword evidence="3 6" id="KW-0731">Sigma factor</keyword>
<dbReference type="NCBIfam" id="TIGR02937">
    <property type="entry name" value="sigma70-ECF"/>
    <property type="match status" value="1"/>
</dbReference>
<dbReference type="PANTHER" id="PTHR43133:SF52">
    <property type="entry name" value="ECF RNA POLYMERASE SIGMA FACTOR SIGL"/>
    <property type="match status" value="1"/>
</dbReference>
<dbReference type="Pfam" id="PF04542">
    <property type="entry name" value="Sigma70_r2"/>
    <property type="match status" value="1"/>
</dbReference>
<dbReference type="STRING" id="1555112.LIP_2681"/>
<keyword evidence="11" id="KW-1185">Reference proteome</keyword>
<dbReference type="Proteomes" id="UP000065807">
    <property type="component" value="Chromosome"/>
</dbReference>
<organism evidence="10 11">
    <name type="scientific">Limnochorda pilosa</name>
    <dbReference type="NCBI Taxonomy" id="1555112"/>
    <lineage>
        <taxon>Bacteria</taxon>
        <taxon>Bacillati</taxon>
        <taxon>Bacillota</taxon>
        <taxon>Limnochordia</taxon>
        <taxon>Limnochordales</taxon>
        <taxon>Limnochordaceae</taxon>
        <taxon>Limnochorda</taxon>
    </lineage>
</organism>
<keyword evidence="5 6" id="KW-0804">Transcription</keyword>
<reference evidence="11" key="2">
    <citation type="journal article" date="2016" name="Int. J. Syst. Evol. Microbiol.">
        <title>Complete genome sequence and cell structure of Limnochorda pilosa, a Gram-negative spore-former within the phylum Firmicutes.</title>
        <authorList>
            <person name="Watanabe M."/>
            <person name="Kojima H."/>
            <person name="Fukui M."/>
        </authorList>
    </citation>
    <scope>NUCLEOTIDE SEQUENCE [LARGE SCALE GENOMIC DNA]</scope>
    <source>
        <strain evidence="11">HC45</strain>
    </source>
</reference>
<protein>
    <recommendedName>
        <fullName evidence="6">RNA polymerase sigma factor</fullName>
    </recommendedName>
</protein>
<evidence type="ECO:0000256" key="5">
    <source>
        <dbReference type="ARBA" id="ARBA00023163"/>
    </source>
</evidence>
<dbReference type="PROSITE" id="PS01063">
    <property type="entry name" value="SIGMA70_ECF"/>
    <property type="match status" value="1"/>
</dbReference>
<evidence type="ECO:0000259" key="9">
    <source>
        <dbReference type="Pfam" id="PF08281"/>
    </source>
</evidence>
<dbReference type="OrthoDB" id="9782703at2"/>
<evidence type="ECO:0000256" key="2">
    <source>
        <dbReference type="ARBA" id="ARBA00023015"/>
    </source>
</evidence>
<feature type="region of interest" description="Disordered" evidence="7">
    <location>
        <begin position="82"/>
        <end position="108"/>
    </location>
</feature>
<dbReference type="EMBL" id="AP014924">
    <property type="protein sequence ID" value="BAS28511.1"/>
    <property type="molecule type" value="Genomic_DNA"/>
</dbReference>
<dbReference type="AlphaFoldDB" id="A0A0K2SN20"/>
<dbReference type="InterPro" id="IPR013324">
    <property type="entry name" value="RNA_pol_sigma_r3/r4-like"/>
</dbReference>
<evidence type="ECO:0000313" key="11">
    <source>
        <dbReference type="Proteomes" id="UP000065807"/>
    </source>
</evidence>
<dbReference type="Gene3D" id="1.10.1740.10">
    <property type="match status" value="1"/>
</dbReference>
<feature type="domain" description="RNA polymerase sigma-70 region 2" evidence="8">
    <location>
        <begin position="22"/>
        <end position="89"/>
    </location>
</feature>
<evidence type="ECO:0000256" key="3">
    <source>
        <dbReference type="ARBA" id="ARBA00023082"/>
    </source>
</evidence>
<proteinExistence type="inferred from homology"/>
<dbReference type="InterPro" id="IPR013249">
    <property type="entry name" value="RNA_pol_sigma70_r4_t2"/>
</dbReference>
<dbReference type="RefSeq" id="WP_068138966.1">
    <property type="nucleotide sequence ID" value="NZ_AP014924.1"/>
</dbReference>
<comment type="similarity">
    <text evidence="1 6">Belongs to the sigma-70 factor family. ECF subfamily.</text>
</comment>
<dbReference type="GO" id="GO:0006352">
    <property type="term" value="P:DNA-templated transcription initiation"/>
    <property type="evidence" value="ECO:0007669"/>
    <property type="project" value="InterPro"/>
</dbReference>
<dbReference type="InterPro" id="IPR014284">
    <property type="entry name" value="RNA_pol_sigma-70_dom"/>
</dbReference>
<evidence type="ECO:0000256" key="7">
    <source>
        <dbReference type="SAM" id="MobiDB-lite"/>
    </source>
</evidence>
<gene>
    <name evidence="10" type="ORF">LIP_2681</name>
</gene>
<dbReference type="Pfam" id="PF08281">
    <property type="entry name" value="Sigma70_r4_2"/>
    <property type="match status" value="1"/>
</dbReference>
<reference evidence="11" key="1">
    <citation type="submission" date="2015-07" db="EMBL/GenBank/DDBJ databases">
        <title>Complete genome sequence and phylogenetic analysis of Limnochorda pilosa.</title>
        <authorList>
            <person name="Watanabe M."/>
            <person name="Kojima H."/>
            <person name="Fukui M."/>
        </authorList>
    </citation>
    <scope>NUCLEOTIDE SEQUENCE [LARGE SCALE GENOMIC DNA]</scope>
    <source>
        <strain evidence="11">HC45</strain>
    </source>
</reference>
<evidence type="ECO:0000256" key="1">
    <source>
        <dbReference type="ARBA" id="ARBA00010641"/>
    </source>
</evidence>
<evidence type="ECO:0000256" key="6">
    <source>
        <dbReference type="RuleBase" id="RU000716"/>
    </source>
</evidence>
<dbReference type="Gene3D" id="1.10.10.10">
    <property type="entry name" value="Winged helix-like DNA-binding domain superfamily/Winged helix DNA-binding domain"/>
    <property type="match status" value="1"/>
</dbReference>
<dbReference type="KEGG" id="lpil:LIP_2681"/>
<dbReference type="SUPFAM" id="SSF88659">
    <property type="entry name" value="Sigma3 and sigma4 domains of RNA polymerase sigma factors"/>
    <property type="match status" value="1"/>
</dbReference>
<dbReference type="InterPro" id="IPR039425">
    <property type="entry name" value="RNA_pol_sigma-70-like"/>
</dbReference>
<dbReference type="GO" id="GO:0006950">
    <property type="term" value="P:response to stress"/>
    <property type="evidence" value="ECO:0007669"/>
    <property type="project" value="UniProtKB-ARBA"/>
</dbReference>
<dbReference type="InterPro" id="IPR036388">
    <property type="entry name" value="WH-like_DNA-bd_sf"/>
</dbReference>
<keyword evidence="4 6" id="KW-0238">DNA-binding</keyword>
<dbReference type="SUPFAM" id="SSF88946">
    <property type="entry name" value="Sigma2 domain of RNA polymerase sigma factors"/>
    <property type="match status" value="1"/>
</dbReference>
<evidence type="ECO:0000259" key="8">
    <source>
        <dbReference type="Pfam" id="PF04542"/>
    </source>
</evidence>
<evidence type="ECO:0000256" key="4">
    <source>
        <dbReference type="ARBA" id="ARBA00023125"/>
    </source>
</evidence>
<keyword evidence="2 6" id="KW-0805">Transcription regulation</keyword>
<dbReference type="InterPro" id="IPR000838">
    <property type="entry name" value="RNA_pol_sigma70_ECF_CS"/>
</dbReference>
<dbReference type="PANTHER" id="PTHR43133">
    <property type="entry name" value="RNA POLYMERASE ECF-TYPE SIGMA FACTO"/>
    <property type="match status" value="1"/>
</dbReference>
<feature type="domain" description="RNA polymerase sigma factor 70 region 4 type 2" evidence="9">
    <location>
        <begin position="117"/>
        <end position="165"/>
    </location>
</feature>
<sequence>MGEPERIRRAQAGDREALGELLAEHYPLLMGYLTKLTLDRALAEDLAQETMLRAIVHLKGFQPRARLSTWLLTIATNLVRDQRRKRARRPPESELEATVPDPAGSPETQGLARLTYRELLEILGALPEDRRMIFVLKHFHGRTHAEIGQIVGCPEGTVKSRLHESVVRIRREVDRRGLR</sequence>